<feature type="compositionally biased region" description="Acidic residues" evidence="1">
    <location>
        <begin position="73"/>
        <end position="86"/>
    </location>
</feature>
<dbReference type="GeneID" id="41702302"/>
<reference evidence="2" key="1">
    <citation type="submission" date="2018-05" db="EMBL/GenBank/DDBJ databases">
        <title>Genomic characterization of Erethizon dorsatum papillomavirus 2, a new papillomavirus species marked by its exceptional genome size.</title>
        <authorList>
            <person name="Vanmechelen B."/>
            <person name="Lockwood S.L."/>
            <person name="Schwartz S.L."/>
            <person name="Maes R."/>
            <person name="Maes P."/>
        </authorList>
    </citation>
    <scope>NUCLEOTIDE SEQUENCE [LARGE SCALE GENOMIC DNA]</scope>
    <source>
        <strain evidence="2">AZ-SWCC-2016</strain>
    </source>
</reference>
<dbReference type="KEGG" id="vg:41702302"/>
<dbReference type="Proteomes" id="UP000290659">
    <property type="component" value="Segment"/>
</dbReference>
<sequence>MVYIIRMRQMKKYIIQVLTRTVSDIPQQEHGLYIFKMILFPLAVRNGIDPKPPDPLGQRPVGASGHRPHAPEDQQEEAEESDDEDP</sequence>
<organism evidence="2">
    <name type="scientific">Erethizon dorsatum papillomavirus 2</name>
    <dbReference type="NCBI Taxonomy" id="2268125"/>
    <lineage>
        <taxon>Viruses</taxon>
        <taxon>Monodnaviria</taxon>
        <taxon>Shotokuvirae</taxon>
        <taxon>Cossaviricota</taxon>
        <taxon>Papovaviricetes</taxon>
        <taxon>Zurhausenvirales</taxon>
        <taxon>Papillomaviridae</taxon>
    </lineage>
</organism>
<dbReference type="RefSeq" id="YP_009552051.1">
    <property type="nucleotide sequence ID" value="NC_040580.1"/>
</dbReference>
<evidence type="ECO:0000313" key="2">
    <source>
        <dbReference type="EMBL" id="AXB87780.1"/>
    </source>
</evidence>
<accession>A0A2Z5ENB2</accession>
<feature type="region of interest" description="Disordered" evidence="1">
    <location>
        <begin position="48"/>
        <end position="86"/>
    </location>
</feature>
<name>A0A2Z5ENB2_9PAPI</name>
<protein>
    <submittedName>
        <fullName evidence="2">E4 protein</fullName>
    </submittedName>
</protein>
<evidence type="ECO:0000256" key="1">
    <source>
        <dbReference type="SAM" id="MobiDB-lite"/>
    </source>
</evidence>
<proteinExistence type="predicted"/>
<dbReference type="EMBL" id="MH376689">
    <property type="protein sequence ID" value="AXB87780.1"/>
    <property type="molecule type" value="Genomic_DNA"/>
</dbReference>